<keyword evidence="3" id="KW-0378">Hydrolase</keyword>
<keyword evidence="1" id="KW-1133">Transmembrane helix</keyword>
<dbReference type="PANTHER" id="PTHR36435:SF1">
    <property type="entry name" value="CAAX AMINO TERMINAL PROTEASE FAMILY PROTEIN"/>
    <property type="match status" value="1"/>
</dbReference>
<feature type="domain" description="CAAX prenyl protease 2/Lysostaphin resistance protein A-like" evidence="2">
    <location>
        <begin position="119"/>
        <end position="204"/>
    </location>
</feature>
<accession>A0ABR8Q7X6</accession>
<feature type="transmembrane region" description="Helical" evidence="1">
    <location>
        <begin position="37"/>
        <end position="59"/>
    </location>
</feature>
<dbReference type="InterPro" id="IPR052710">
    <property type="entry name" value="CAAX_protease"/>
</dbReference>
<evidence type="ECO:0000313" key="3">
    <source>
        <dbReference type="EMBL" id="MBD7916536.1"/>
    </source>
</evidence>
<evidence type="ECO:0000256" key="1">
    <source>
        <dbReference type="SAM" id="Phobius"/>
    </source>
</evidence>
<keyword evidence="4" id="KW-1185">Reference proteome</keyword>
<feature type="transmembrane region" description="Helical" evidence="1">
    <location>
        <begin position="240"/>
        <end position="264"/>
    </location>
</feature>
<dbReference type="Proteomes" id="UP000640335">
    <property type="component" value="Unassembled WGS sequence"/>
</dbReference>
<feature type="transmembrane region" description="Helical" evidence="1">
    <location>
        <begin position="172"/>
        <end position="189"/>
    </location>
</feature>
<dbReference type="RefSeq" id="WP_191751278.1">
    <property type="nucleotide sequence ID" value="NZ_JACSQZ010000095.1"/>
</dbReference>
<dbReference type="PANTHER" id="PTHR36435">
    <property type="entry name" value="SLR1288 PROTEIN"/>
    <property type="match status" value="1"/>
</dbReference>
<organism evidence="3 4">
    <name type="scientific">Clostridium gallinarum</name>
    <dbReference type="NCBI Taxonomy" id="2762246"/>
    <lineage>
        <taxon>Bacteria</taxon>
        <taxon>Bacillati</taxon>
        <taxon>Bacillota</taxon>
        <taxon>Clostridia</taxon>
        <taxon>Eubacteriales</taxon>
        <taxon>Clostridiaceae</taxon>
        <taxon>Clostridium</taxon>
    </lineage>
</organism>
<sequence>MTKVFKVNLYFLMIILLEVLGPYALRPLYIAIGLNDTRLLLFFNHVILFIVPAIIYLIITKSSFKETLRLNKLHWQDTLLIILLGFIVQPVMTFFSLISSFFFENEVGAFINEISATPYLLLLGLVAILPSITEEITIRGVVLAGYNNVSKYKAAVITGLFFGILHLDGQQFLYATILGFIFALVVRITDSIYSSMIMHFIINGTSVTIAKISKIVTDSLPITQETTEFTLKNISLNEKILMIIIYGIIAIIFSVFVFLIIYALNKMNKKRRVKENKIANEVIGNEDKIINIPFILIILVYLIIMFIIV</sequence>
<name>A0ABR8Q7X6_9CLOT</name>
<keyword evidence="3" id="KW-0645">Protease</keyword>
<evidence type="ECO:0000313" key="4">
    <source>
        <dbReference type="Proteomes" id="UP000640335"/>
    </source>
</evidence>
<keyword evidence="1" id="KW-0472">Membrane</keyword>
<dbReference type="InterPro" id="IPR003675">
    <property type="entry name" value="Rce1/LyrA-like_dom"/>
</dbReference>
<evidence type="ECO:0000259" key="2">
    <source>
        <dbReference type="Pfam" id="PF02517"/>
    </source>
</evidence>
<proteinExistence type="predicted"/>
<gene>
    <name evidence="3" type="ORF">H9660_15490</name>
</gene>
<dbReference type="EMBL" id="JACSQZ010000095">
    <property type="protein sequence ID" value="MBD7916536.1"/>
    <property type="molecule type" value="Genomic_DNA"/>
</dbReference>
<reference evidence="3 4" key="1">
    <citation type="submission" date="2020-08" db="EMBL/GenBank/DDBJ databases">
        <title>A Genomic Blueprint of the Chicken Gut Microbiome.</title>
        <authorList>
            <person name="Gilroy R."/>
            <person name="Ravi A."/>
            <person name="Getino M."/>
            <person name="Pursley I."/>
            <person name="Horton D.L."/>
            <person name="Alikhan N.-F."/>
            <person name="Baker D."/>
            <person name="Gharbi K."/>
            <person name="Hall N."/>
            <person name="Watson M."/>
            <person name="Adriaenssens E.M."/>
            <person name="Foster-Nyarko E."/>
            <person name="Jarju S."/>
            <person name="Secka A."/>
            <person name="Antonio M."/>
            <person name="Oren A."/>
            <person name="Chaudhuri R."/>
            <person name="La Ragione R.M."/>
            <person name="Hildebrand F."/>
            <person name="Pallen M.J."/>
        </authorList>
    </citation>
    <scope>NUCLEOTIDE SEQUENCE [LARGE SCALE GENOMIC DNA]</scope>
    <source>
        <strain evidence="3 4">Sa3CUN1</strain>
    </source>
</reference>
<feature type="transmembrane region" description="Helical" evidence="1">
    <location>
        <begin position="109"/>
        <end position="129"/>
    </location>
</feature>
<dbReference type="GO" id="GO:0008237">
    <property type="term" value="F:metallopeptidase activity"/>
    <property type="evidence" value="ECO:0007669"/>
    <property type="project" value="UniProtKB-KW"/>
</dbReference>
<protein>
    <submittedName>
        <fullName evidence="3">CPBP family intramembrane metalloprotease</fullName>
    </submittedName>
</protein>
<comment type="caution">
    <text evidence="3">The sequence shown here is derived from an EMBL/GenBank/DDBJ whole genome shotgun (WGS) entry which is preliminary data.</text>
</comment>
<feature type="transmembrane region" description="Helical" evidence="1">
    <location>
        <begin position="7"/>
        <end position="25"/>
    </location>
</feature>
<keyword evidence="3" id="KW-0482">Metalloprotease</keyword>
<dbReference type="Pfam" id="PF02517">
    <property type="entry name" value="Rce1-like"/>
    <property type="match status" value="1"/>
</dbReference>
<keyword evidence="1" id="KW-0812">Transmembrane</keyword>
<feature type="transmembrane region" description="Helical" evidence="1">
    <location>
        <begin position="289"/>
        <end position="308"/>
    </location>
</feature>
<feature type="transmembrane region" description="Helical" evidence="1">
    <location>
        <begin position="79"/>
        <end position="103"/>
    </location>
</feature>